<dbReference type="InterPro" id="IPR017871">
    <property type="entry name" value="ABC_transporter-like_CS"/>
</dbReference>
<comment type="subcellular location">
    <subcellularLocation>
        <location evidence="1">Cell membrane</location>
        <topology evidence="1">Peripheral membrane protein</topology>
    </subcellularLocation>
</comment>
<keyword evidence="7 12" id="KW-0067">ATP-binding</keyword>
<feature type="domain" description="ABC transporter" evidence="11">
    <location>
        <begin position="46"/>
        <end position="282"/>
    </location>
</feature>
<dbReference type="GO" id="GO:0016787">
    <property type="term" value="F:hydrolase activity"/>
    <property type="evidence" value="ECO:0007669"/>
    <property type="project" value="UniProtKB-KW"/>
</dbReference>
<dbReference type="Gene3D" id="3.40.50.300">
    <property type="entry name" value="P-loop containing nucleotide triphosphate hydrolases"/>
    <property type="match status" value="1"/>
</dbReference>
<dbReference type="InterPro" id="IPR003593">
    <property type="entry name" value="AAA+_ATPase"/>
</dbReference>
<keyword evidence="9" id="KW-0406">Ion transport</keyword>
<evidence type="ECO:0000256" key="3">
    <source>
        <dbReference type="ARBA" id="ARBA00022475"/>
    </source>
</evidence>
<dbReference type="PANTHER" id="PTHR42771:SF2">
    <property type="entry name" value="IRON(3+)-HYDROXAMATE IMPORT ATP-BINDING PROTEIN FHUC"/>
    <property type="match status" value="1"/>
</dbReference>
<dbReference type="PROSITE" id="PS00211">
    <property type="entry name" value="ABC_TRANSPORTER_1"/>
    <property type="match status" value="1"/>
</dbReference>
<keyword evidence="4" id="KW-0410">Iron transport</keyword>
<evidence type="ECO:0000256" key="8">
    <source>
        <dbReference type="ARBA" id="ARBA00023004"/>
    </source>
</evidence>
<accession>A0ABY6W1V0</accession>
<organism evidence="12 13">
    <name type="scientific">Pandoraea capi</name>
    <dbReference type="NCBI Taxonomy" id="2508286"/>
    <lineage>
        <taxon>Bacteria</taxon>
        <taxon>Pseudomonadati</taxon>
        <taxon>Pseudomonadota</taxon>
        <taxon>Betaproteobacteria</taxon>
        <taxon>Burkholderiales</taxon>
        <taxon>Burkholderiaceae</taxon>
        <taxon>Pandoraea</taxon>
    </lineage>
</organism>
<dbReference type="PROSITE" id="PS50893">
    <property type="entry name" value="ABC_TRANSPORTER_2"/>
    <property type="match status" value="1"/>
</dbReference>
<evidence type="ECO:0000256" key="6">
    <source>
        <dbReference type="ARBA" id="ARBA00022741"/>
    </source>
</evidence>
<evidence type="ECO:0000313" key="12">
    <source>
        <dbReference type="EMBL" id="VVE15971.1"/>
    </source>
</evidence>
<dbReference type="CDD" id="cd03214">
    <property type="entry name" value="ABC_Iron-Siderophores_B12_Hemin"/>
    <property type="match status" value="1"/>
</dbReference>
<keyword evidence="2" id="KW-0813">Transport</keyword>
<evidence type="ECO:0000256" key="2">
    <source>
        <dbReference type="ARBA" id="ARBA00022448"/>
    </source>
</evidence>
<dbReference type="InterPro" id="IPR027417">
    <property type="entry name" value="P-loop_NTPase"/>
</dbReference>
<keyword evidence="10" id="KW-0472">Membrane</keyword>
<keyword evidence="5" id="KW-0997">Cell inner membrane</keyword>
<sequence>MTQHTARPSDTMMEDTEFAATPSAAVGTGTDPHAAHAAHDVPSPMYDLRDVSFKVGDRTLLQPLTLTLAPRRVIGLIGHNGSGKSTLIKLLARQQAPAGGEIRFENKRLDDWQGRALARKIAYLPQHTPPAAGLRVRELVRFGRYPWHGPLGRFSAQDLARVDEAMELTGVARFADRLVDTLSGGERQRVWLAMLVAQDADCLLLDEPIAALDVAHQVEVLSLVQSLSRTRGLGVVVVLHDINMAARFCDEIVALRGGRLCARGTPADLMTSERLEEIYDIAMVVMSHPQTGEPVCVVR</sequence>
<dbReference type="InterPro" id="IPR051535">
    <property type="entry name" value="Siderophore_ABC-ATPase"/>
</dbReference>
<dbReference type="EC" id="3.6.3.34" evidence="12"/>
<dbReference type="InterPro" id="IPR003439">
    <property type="entry name" value="ABC_transporter-like_ATP-bd"/>
</dbReference>
<keyword evidence="6" id="KW-0547">Nucleotide-binding</keyword>
<dbReference type="PANTHER" id="PTHR42771">
    <property type="entry name" value="IRON(3+)-HYDROXAMATE IMPORT ATP-BINDING PROTEIN FHUC"/>
    <property type="match status" value="1"/>
</dbReference>
<evidence type="ECO:0000259" key="11">
    <source>
        <dbReference type="PROSITE" id="PS50893"/>
    </source>
</evidence>
<evidence type="ECO:0000256" key="5">
    <source>
        <dbReference type="ARBA" id="ARBA00022519"/>
    </source>
</evidence>
<evidence type="ECO:0000256" key="4">
    <source>
        <dbReference type="ARBA" id="ARBA00022496"/>
    </source>
</evidence>
<keyword evidence="13" id="KW-1185">Reference proteome</keyword>
<keyword evidence="3" id="KW-1003">Cell membrane</keyword>
<evidence type="ECO:0000256" key="1">
    <source>
        <dbReference type="ARBA" id="ARBA00004202"/>
    </source>
</evidence>
<comment type="caution">
    <text evidence="12">The sequence shown here is derived from an EMBL/GenBank/DDBJ whole genome shotgun (WGS) entry which is preliminary data.</text>
</comment>
<dbReference type="Proteomes" id="UP000366065">
    <property type="component" value="Unassembled WGS sequence"/>
</dbReference>
<dbReference type="Pfam" id="PF00005">
    <property type="entry name" value="ABC_tran"/>
    <property type="match status" value="1"/>
</dbReference>
<reference evidence="12 13" key="1">
    <citation type="submission" date="2019-08" db="EMBL/GenBank/DDBJ databases">
        <authorList>
            <person name="Peeters C."/>
        </authorList>
    </citation>
    <scope>NUCLEOTIDE SEQUENCE [LARGE SCALE GENOMIC DNA]</scope>
    <source>
        <strain evidence="12 13">LMG 20602</strain>
    </source>
</reference>
<keyword evidence="12" id="KW-0378">Hydrolase</keyword>
<proteinExistence type="predicted"/>
<evidence type="ECO:0000256" key="9">
    <source>
        <dbReference type="ARBA" id="ARBA00023065"/>
    </source>
</evidence>
<evidence type="ECO:0000256" key="7">
    <source>
        <dbReference type="ARBA" id="ARBA00022840"/>
    </source>
</evidence>
<dbReference type="EMBL" id="CABPRV010000006">
    <property type="protein sequence ID" value="VVE15971.1"/>
    <property type="molecule type" value="Genomic_DNA"/>
</dbReference>
<name>A0ABY6W1V0_9BURK</name>
<evidence type="ECO:0000256" key="10">
    <source>
        <dbReference type="ARBA" id="ARBA00023136"/>
    </source>
</evidence>
<protein>
    <submittedName>
        <fullName evidence="12">Iron(3+)-hydroxamate import ATP-binding protein FhuC</fullName>
        <ecNumber evidence="12">3.6.3.34</ecNumber>
    </submittedName>
</protein>
<dbReference type="SMART" id="SM00382">
    <property type="entry name" value="AAA"/>
    <property type="match status" value="1"/>
</dbReference>
<keyword evidence="8" id="KW-0408">Iron</keyword>
<dbReference type="SUPFAM" id="SSF52540">
    <property type="entry name" value="P-loop containing nucleoside triphosphate hydrolases"/>
    <property type="match status" value="1"/>
</dbReference>
<evidence type="ECO:0000313" key="13">
    <source>
        <dbReference type="Proteomes" id="UP000366065"/>
    </source>
</evidence>
<dbReference type="GO" id="GO:0005524">
    <property type="term" value="F:ATP binding"/>
    <property type="evidence" value="ECO:0007669"/>
    <property type="project" value="UniProtKB-KW"/>
</dbReference>
<gene>
    <name evidence="12" type="primary">fhuC_2</name>
    <name evidence="12" type="ORF">PCA20602_02886</name>
</gene>